<accession>A0A401GZ26</accession>
<dbReference type="Proteomes" id="UP000287166">
    <property type="component" value="Unassembled WGS sequence"/>
</dbReference>
<name>A0A401GZ26_9APHY</name>
<evidence type="ECO:0000259" key="3">
    <source>
        <dbReference type="Pfam" id="PF01073"/>
    </source>
</evidence>
<dbReference type="GO" id="GO:0006694">
    <property type="term" value="P:steroid biosynthetic process"/>
    <property type="evidence" value="ECO:0007669"/>
    <property type="project" value="InterPro"/>
</dbReference>
<keyword evidence="2" id="KW-0560">Oxidoreductase</keyword>
<dbReference type="AlphaFoldDB" id="A0A401GZ26"/>
<dbReference type="InterPro" id="IPR050177">
    <property type="entry name" value="Lipid_A_modif_metabolic_enz"/>
</dbReference>
<dbReference type="PANTHER" id="PTHR43245:SF51">
    <property type="entry name" value="SHORT CHAIN DEHYDROGENASE_REDUCTASE FAMILY 42E, MEMBER 2"/>
    <property type="match status" value="1"/>
</dbReference>
<evidence type="ECO:0000256" key="1">
    <source>
        <dbReference type="ARBA" id="ARBA00009219"/>
    </source>
</evidence>
<dbReference type="GO" id="GO:0016616">
    <property type="term" value="F:oxidoreductase activity, acting on the CH-OH group of donors, NAD or NADP as acceptor"/>
    <property type="evidence" value="ECO:0007669"/>
    <property type="project" value="InterPro"/>
</dbReference>
<evidence type="ECO:0000313" key="5">
    <source>
        <dbReference type="Proteomes" id="UP000287166"/>
    </source>
</evidence>
<dbReference type="InterPro" id="IPR036291">
    <property type="entry name" value="NAD(P)-bd_dom_sf"/>
</dbReference>
<dbReference type="Gene3D" id="3.40.50.720">
    <property type="entry name" value="NAD(P)-binding Rossmann-like Domain"/>
    <property type="match status" value="1"/>
</dbReference>
<protein>
    <submittedName>
        <fullName evidence="4">Sterol-4-alpha-carboxylate 3-dehydrogenase, decarboxylating</fullName>
    </submittedName>
</protein>
<evidence type="ECO:0000256" key="2">
    <source>
        <dbReference type="ARBA" id="ARBA00023002"/>
    </source>
</evidence>
<dbReference type="RefSeq" id="XP_027618328.1">
    <property type="nucleotide sequence ID" value="XM_027762527.1"/>
</dbReference>
<gene>
    <name evidence="4" type="ORF">SCP_1100910</name>
</gene>
<dbReference type="Pfam" id="PF01073">
    <property type="entry name" value="3Beta_HSD"/>
    <property type="match status" value="1"/>
</dbReference>
<dbReference type="InParanoid" id="A0A401GZ26"/>
<dbReference type="EMBL" id="BFAD01000011">
    <property type="protein sequence ID" value="GBE87415.1"/>
    <property type="molecule type" value="Genomic_DNA"/>
</dbReference>
<comment type="similarity">
    <text evidence="1">Belongs to the 3-beta-HSD family.</text>
</comment>
<dbReference type="OrthoDB" id="10058185at2759"/>
<sequence length="349" mass="38535">MPDSYLITGGNGLLGRQIVRLLLERGETSVAVFDVRVAPGDLDERVRVFTGDITKDHEIDQAIQDCQATCIIHTAALIGFTGHGRDLLYRVNVGGTKLVVDAAVAHGVSKLVYTSSASAVFAGKDQAGVDETVPYPEKPLDEYSDSKAQGERIVLEANGRGSLRTCALRVAGLFGPGDRVAVPGYMGALQRGRTNTQIGNNTNVFDNTYIDNAAYAHLLAADRLDPAHPKHARVAGEPFFITNGEPRRFWDVPRAFWRAAGWQEPKKFTVIPRPVAFFLASVLEFIGWLIGWKPPLTRYLVIICTTTRWCNISKAKDALDYEPLVSLDEGIKRSVEWYFESRKSTKKQL</sequence>
<dbReference type="PANTHER" id="PTHR43245">
    <property type="entry name" value="BIFUNCTIONAL POLYMYXIN RESISTANCE PROTEIN ARNA"/>
    <property type="match status" value="1"/>
</dbReference>
<feature type="domain" description="3-beta hydroxysteroid dehydrogenase/isomerase" evidence="3">
    <location>
        <begin position="6"/>
        <end position="267"/>
    </location>
</feature>
<dbReference type="InterPro" id="IPR002225">
    <property type="entry name" value="3Beta_OHSteriod_DH/Estase"/>
</dbReference>
<reference evidence="4 5" key="1">
    <citation type="journal article" date="2018" name="Sci. Rep.">
        <title>Genome sequence of the cauliflower mushroom Sparassis crispa (Hanabiratake) and its association with beneficial usage.</title>
        <authorList>
            <person name="Kiyama R."/>
            <person name="Furutani Y."/>
            <person name="Kawaguchi K."/>
            <person name="Nakanishi T."/>
        </authorList>
    </citation>
    <scope>NUCLEOTIDE SEQUENCE [LARGE SCALE GENOMIC DNA]</scope>
</reference>
<proteinExistence type="inferred from homology"/>
<evidence type="ECO:0000313" key="4">
    <source>
        <dbReference type="EMBL" id="GBE87415.1"/>
    </source>
</evidence>
<organism evidence="4 5">
    <name type="scientific">Sparassis crispa</name>
    <dbReference type="NCBI Taxonomy" id="139825"/>
    <lineage>
        <taxon>Eukaryota</taxon>
        <taxon>Fungi</taxon>
        <taxon>Dikarya</taxon>
        <taxon>Basidiomycota</taxon>
        <taxon>Agaricomycotina</taxon>
        <taxon>Agaricomycetes</taxon>
        <taxon>Polyporales</taxon>
        <taxon>Sparassidaceae</taxon>
        <taxon>Sparassis</taxon>
    </lineage>
</organism>
<keyword evidence="5" id="KW-1185">Reference proteome</keyword>
<dbReference type="SUPFAM" id="SSF51735">
    <property type="entry name" value="NAD(P)-binding Rossmann-fold domains"/>
    <property type="match status" value="1"/>
</dbReference>
<comment type="caution">
    <text evidence="4">The sequence shown here is derived from an EMBL/GenBank/DDBJ whole genome shotgun (WGS) entry which is preliminary data.</text>
</comment>
<dbReference type="GeneID" id="38784332"/>
<dbReference type="STRING" id="139825.A0A401GZ26"/>